<protein>
    <submittedName>
        <fullName evidence="1">Uncharacterized protein</fullName>
    </submittedName>
</protein>
<proteinExistence type="predicted"/>
<dbReference type="SUPFAM" id="SSF48452">
    <property type="entry name" value="TPR-like"/>
    <property type="match status" value="1"/>
</dbReference>
<accession>A0A8H4VIV7</accession>
<reference evidence="1 2" key="1">
    <citation type="submission" date="2019-12" db="EMBL/GenBank/DDBJ databases">
        <authorList>
            <person name="Floudas D."/>
            <person name="Bentzer J."/>
            <person name="Ahren D."/>
            <person name="Johansson T."/>
            <person name="Persson P."/>
            <person name="Tunlid A."/>
        </authorList>
    </citation>
    <scope>NUCLEOTIDE SEQUENCE [LARGE SCALE GENOMIC DNA]</scope>
    <source>
        <strain evidence="1 2">CBS 102.39</strain>
    </source>
</reference>
<comment type="caution">
    <text evidence="1">The sequence shown here is derived from an EMBL/GenBank/DDBJ whole genome shotgun (WGS) entry which is preliminary data.</text>
</comment>
<dbReference type="InterPro" id="IPR011990">
    <property type="entry name" value="TPR-like_helical_dom_sf"/>
</dbReference>
<keyword evidence="2" id="KW-1185">Reference proteome</keyword>
<dbReference type="Gene3D" id="1.25.40.10">
    <property type="entry name" value="Tetratricopeptide repeat domain"/>
    <property type="match status" value="1"/>
</dbReference>
<evidence type="ECO:0000313" key="1">
    <source>
        <dbReference type="EMBL" id="KAF4612581.1"/>
    </source>
</evidence>
<evidence type="ECO:0000313" key="2">
    <source>
        <dbReference type="Proteomes" id="UP000521872"/>
    </source>
</evidence>
<dbReference type="EMBL" id="JAACJL010000048">
    <property type="protein sequence ID" value="KAF4612581.1"/>
    <property type="molecule type" value="Genomic_DNA"/>
</dbReference>
<sequence length="188" mass="21136">MRHHLATDVRSTIGMDVEEEEEDRLDTWVSDAEAVGTKGRIGTAKAILAFALKVYPDKRSWWRRAAELEKGSWDRELLIWARTVADTERIRMKSVMFARQQGQTSTALETLSMALNKFPKFVEHYMIQGQIHQAAGNIRCSCPKKPTLWILASPLEEADGRSIKARGLLEKARLINLGTGVEERSGGA</sequence>
<dbReference type="Proteomes" id="UP000521872">
    <property type="component" value="Unassembled WGS sequence"/>
</dbReference>
<gene>
    <name evidence="1" type="ORF">D9613_012724</name>
</gene>
<dbReference type="AlphaFoldDB" id="A0A8H4VIV7"/>
<name>A0A8H4VIV7_9AGAR</name>
<organism evidence="1 2">
    <name type="scientific">Agrocybe pediades</name>
    <dbReference type="NCBI Taxonomy" id="84607"/>
    <lineage>
        <taxon>Eukaryota</taxon>
        <taxon>Fungi</taxon>
        <taxon>Dikarya</taxon>
        <taxon>Basidiomycota</taxon>
        <taxon>Agaricomycotina</taxon>
        <taxon>Agaricomycetes</taxon>
        <taxon>Agaricomycetidae</taxon>
        <taxon>Agaricales</taxon>
        <taxon>Agaricineae</taxon>
        <taxon>Strophariaceae</taxon>
        <taxon>Agrocybe</taxon>
    </lineage>
</organism>